<dbReference type="OrthoDB" id="10307502at2759"/>
<evidence type="ECO:0000313" key="2">
    <source>
        <dbReference type="Proteomes" id="UP000198372"/>
    </source>
</evidence>
<keyword evidence="2" id="KW-1185">Reference proteome</keyword>
<gene>
    <name evidence="1" type="ORF">BQ2448_3046</name>
</gene>
<dbReference type="AlphaFoldDB" id="A0A238FJW3"/>
<dbReference type="EMBL" id="FMSP01000007">
    <property type="protein sequence ID" value="SCV71458.1"/>
    <property type="molecule type" value="Genomic_DNA"/>
</dbReference>
<dbReference type="Proteomes" id="UP000198372">
    <property type="component" value="Unassembled WGS sequence"/>
</dbReference>
<protein>
    <submittedName>
        <fullName evidence="1">BQ2448_3046 protein</fullName>
    </submittedName>
</protein>
<evidence type="ECO:0000313" key="1">
    <source>
        <dbReference type="EMBL" id="SCV71458.1"/>
    </source>
</evidence>
<reference evidence="2" key="1">
    <citation type="submission" date="2016-09" db="EMBL/GenBank/DDBJ databases">
        <authorList>
            <person name="Jeantristanb JTB J.-T."/>
            <person name="Ricardo R."/>
        </authorList>
    </citation>
    <scope>NUCLEOTIDE SEQUENCE [LARGE SCALE GENOMIC DNA]</scope>
</reference>
<organism evidence="1 2">
    <name type="scientific">Microbotryum intermedium</name>
    <dbReference type="NCBI Taxonomy" id="269621"/>
    <lineage>
        <taxon>Eukaryota</taxon>
        <taxon>Fungi</taxon>
        <taxon>Dikarya</taxon>
        <taxon>Basidiomycota</taxon>
        <taxon>Pucciniomycotina</taxon>
        <taxon>Microbotryomycetes</taxon>
        <taxon>Microbotryales</taxon>
        <taxon>Microbotryaceae</taxon>
        <taxon>Microbotryum</taxon>
    </lineage>
</organism>
<sequence length="202" mass="22791">MRLKPDDRVAKSDFDVLECKLTVTIAINSASMRGAHITLDRHECAMTLVGIFPVQSSSVNAPRFNERCFCWKLTLAVESTCGCRPRSPTTSTYSQILRRLGLELTARKKGTLGGKNENRFRLKVSTIPLRGWVRSVDTLQMSQHLHPIEFHIPEITMPPIFTTRTAQLLSTSKRAHHTMKRSVCAQRSSGGCEFVRVFGFRN</sequence>
<proteinExistence type="predicted"/>
<dbReference type="STRING" id="269621.A0A238FJW3"/>
<name>A0A238FJW3_9BASI</name>
<accession>A0A238FJW3</accession>